<dbReference type="InterPro" id="IPR001107">
    <property type="entry name" value="Band_7"/>
</dbReference>
<organism evidence="3 4">
    <name type="scientific">Actinocorallia aurantiaca</name>
    <dbReference type="NCBI Taxonomy" id="46204"/>
    <lineage>
        <taxon>Bacteria</taxon>
        <taxon>Bacillati</taxon>
        <taxon>Actinomycetota</taxon>
        <taxon>Actinomycetes</taxon>
        <taxon>Streptosporangiales</taxon>
        <taxon>Thermomonosporaceae</taxon>
        <taxon>Actinocorallia</taxon>
    </lineage>
</organism>
<name>A0ABN3UKU4_9ACTN</name>
<proteinExistence type="predicted"/>
<gene>
    <name evidence="3" type="ORF">GCM10010439_58130</name>
</gene>
<evidence type="ECO:0000313" key="4">
    <source>
        <dbReference type="Proteomes" id="UP001501842"/>
    </source>
</evidence>
<accession>A0ABN3UKU4</accession>
<dbReference type="EMBL" id="BAAATZ010000029">
    <property type="protein sequence ID" value="GAA2734833.1"/>
    <property type="molecule type" value="Genomic_DNA"/>
</dbReference>
<feature type="chain" id="PRO_5046728220" description="Band 7 domain-containing protein" evidence="1">
    <location>
        <begin position="22"/>
        <end position="285"/>
    </location>
</feature>
<reference evidence="3 4" key="1">
    <citation type="journal article" date="2019" name="Int. J. Syst. Evol. Microbiol.">
        <title>The Global Catalogue of Microorganisms (GCM) 10K type strain sequencing project: providing services to taxonomists for standard genome sequencing and annotation.</title>
        <authorList>
            <consortium name="The Broad Institute Genomics Platform"/>
            <consortium name="The Broad Institute Genome Sequencing Center for Infectious Disease"/>
            <person name="Wu L."/>
            <person name="Ma J."/>
        </authorList>
    </citation>
    <scope>NUCLEOTIDE SEQUENCE [LARGE SCALE GENOMIC DNA]</scope>
    <source>
        <strain evidence="3 4">JCM 8201</strain>
    </source>
</reference>
<protein>
    <recommendedName>
        <fullName evidence="2">Band 7 domain-containing protein</fullName>
    </recommendedName>
</protein>
<evidence type="ECO:0000259" key="2">
    <source>
        <dbReference type="Pfam" id="PF01145"/>
    </source>
</evidence>
<feature type="domain" description="Band 7" evidence="2">
    <location>
        <begin position="51"/>
        <end position="239"/>
    </location>
</feature>
<dbReference type="RefSeq" id="WP_344455000.1">
    <property type="nucleotide sequence ID" value="NZ_BAAATZ010000029.1"/>
</dbReference>
<evidence type="ECO:0000313" key="3">
    <source>
        <dbReference type="EMBL" id="GAA2734833.1"/>
    </source>
</evidence>
<feature type="signal peptide" evidence="1">
    <location>
        <begin position="1"/>
        <end position="21"/>
    </location>
</feature>
<dbReference type="Pfam" id="PF01145">
    <property type="entry name" value="Band_7"/>
    <property type="match status" value="1"/>
</dbReference>
<keyword evidence="1" id="KW-0732">Signal</keyword>
<comment type="caution">
    <text evidence="3">The sequence shown here is derived from an EMBL/GenBank/DDBJ whole genome shotgun (WGS) entry which is preliminary data.</text>
</comment>
<dbReference type="PROSITE" id="PS51257">
    <property type="entry name" value="PROKAR_LIPOPROTEIN"/>
    <property type="match status" value="1"/>
</dbReference>
<sequence>MKHLKYLALAASAVLVVAVSASGCSVSVPPDRTGLEYNAGPLSSTEFDDCGDGRIWHGPGDKVFTYPIGQRTYRFGEDGDTDTMKVVSKDNLELTVEGVATFSLNGACRTLRKFHEEIGLKYEAYEDDGWAEMLGVYIGAPLDRALDQVSKKYKWIDLYSNPEVKKSWEDEVGTAVAAQVNATAGDSYFCSPAYTDKGECGSFLLTLQQPTPPENVRTSLAAAQQAVQDDQTQTNRNKQIQTELKALRDLVKVLGPNGAILYQAIKDGRVKVVPVPTGGNINIAE</sequence>
<dbReference type="Proteomes" id="UP001501842">
    <property type="component" value="Unassembled WGS sequence"/>
</dbReference>
<evidence type="ECO:0000256" key="1">
    <source>
        <dbReference type="SAM" id="SignalP"/>
    </source>
</evidence>
<keyword evidence="4" id="KW-1185">Reference proteome</keyword>